<gene>
    <name evidence="1" type="ordered locus">Caci_3713</name>
</gene>
<dbReference type="OrthoDB" id="9979996at2"/>
<dbReference type="HOGENOM" id="CLU_2128986_0_0_11"/>
<name>C7QBZ6_CATAD</name>
<dbReference type="EMBL" id="CP001700">
    <property type="protein sequence ID" value="ACU72615.1"/>
    <property type="molecule type" value="Genomic_DNA"/>
</dbReference>
<dbReference type="KEGG" id="cai:Caci_3713"/>
<dbReference type="InParanoid" id="C7QBZ6"/>
<dbReference type="AlphaFoldDB" id="C7QBZ6"/>
<accession>C7QBZ6</accession>
<proteinExistence type="predicted"/>
<dbReference type="STRING" id="479433.Caci_3713"/>
<organism evidence="1 2">
    <name type="scientific">Catenulispora acidiphila (strain DSM 44928 / JCM 14897 / NBRC 102108 / NRRL B-24433 / ID139908)</name>
    <dbReference type="NCBI Taxonomy" id="479433"/>
    <lineage>
        <taxon>Bacteria</taxon>
        <taxon>Bacillati</taxon>
        <taxon>Actinomycetota</taxon>
        <taxon>Actinomycetes</taxon>
        <taxon>Catenulisporales</taxon>
        <taxon>Catenulisporaceae</taxon>
        <taxon>Catenulispora</taxon>
    </lineage>
</organism>
<protein>
    <submittedName>
        <fullName evidence="1">Uncharacterized protein</fullName>
    </submittedName>
</protein>
<evidence type="ECO:0000313" key="1">
    <source>
        <dbReference type="EMBL" id="ACU72615.1"/>
    </source>
</evidence>
<evidence type="ECO:0000313" key="2">
    <source>
        <dbReference type="Proteomes" id="UP000000851"/>
    </source>
</evidence>
<dbReference type="RefSeq" id="WP_015792344.1">
    <property type="nucleotide sequence ID" value="NC_013131.1"/>
</dbReference>
<keyword evidence="2" id="KW-1185">Reference proteome</keyword>
<dbReference type="Proteomes" id="UP000000851">
    <property type="component" value="Chromosome"/>
</dbReference>
<sequence>MSGDERNRVLAEIISSDTVGGIHLQRVGEILIAHERVNTQALHQKAGGASPKRPAIDIDAIERALELEDRYCEVWRMCQERGREWRLAEGLHLLEQSLRETAEHLTGMALRDA</sequence>
<reference evidence="1 2" key="1">
    <citation type="journal article" date="2009" name="Stand. Genomic Sci.">
        <title>Complete genome sequence of Catenulispora acidiphila type strain (ID 139908).</title>
        <authorList>
            <person name="Copeland A."/>
            <person name="Lapidus A."/>
            <person name="Glavina Del Rio T."/>
            <person name="Nolan M."/>
            <person name="Lucas S."/>
            <person name="Chen F."/>
            <person name="Tice H."/>
            <person name="Cheng J.F."/>
            <person name="Bruce D."/>
            <person name="Goodwin L."/>
            <person name="Pitluck S."/>
            <person name="Mikhailova N."/>
            <person name="Pati A."/>
            <person name="Ivanova N."/>
            <person name="Mavromatis K."/>
            <person name="Chen A."/>
            <person name="Palaniappan K."/>
            <person name="Chain P."/>
            <person name="Land M."/>
            <person name="Hauser L."/>
            <person name="Chang Y.J."/>
            <person name="Jeffries C.D."/>
            <person name="Chertkov O."/>
            <person name="Brettin T."/>
            <person name="Detter J.C."/>
            <person name="Han C."/>
            <person name="Ali Z."/>
            <person name="Tindall B.J."/>
            <person name="Goker M."/>
            <person name="Bristow J."/>
            <person name="Eisen J.A."/>
            <person name="Markowitz V."/>
            <person name="Hugenholtz P."/>
            <person name="Kyrpides N.C."/>
            <person name="Klenk H.P."/>
        </authorList>
    </citation>
    <scope>NUCLEOTIDE SEQUENCE [LARGE SCALE GENOMIC DNA]</scope>
    <source>
        <strain evidence="2">DSM 44928 / JCM 14897 / NBRC 102108 / NRRL B-24433 / ID139908</strain>
    </source>
</reference>